<evidence type="ECO:0000313" key="2">
    <source>
        <dbReference type="EMBL" id="MPM86088.1"/>
    </source>
</evidence>
<reference evidence="2" key="1">
    <citation type="submission" date="2019-08" db="EMBL/GenBank/DDBJ databases">
        <authorList>
            <person name="Kucharzyk K."/>
            <person name="Murdoch R.W."/>
            <person name="Higgins S."/>
            <person name="Loffler F."/>
        </authorList>
    </citation>
    <scope>NUCLEOTIDE SEQUENCE</scope>
</reference>
<dbReference type="PANTHER" id="PTHR42895">
    <property type="entry name" value="IRON-SULFUR CLUSTER-BINDING PROTEIN-RELATED"/>
    <property type="match status" value="1"/>
</dbReference>
<dbReference type="AlphaFoldDB" id="A0A645DAI9"/>
<organism evidence="2">
    <name type="scientific">bioreactor metagenome</name>
    <dbReference type="NCBI Taxonomy" id="1076179"/>
    <lineage>
        <taxon>unclassified sequences</taxon>
        <taxon>metagenomes</taxon>
        <taxon>ecological metagenomes</taxon>
    </lineage>
</organism>
<name>A0A645DAI9_9ZZZZ</name>
<evidence type="ECO:0000259" key="1">
    <source>
        <dbReference type="Pfam" id="PF14574"/>
    </source>
</evidence>
<dbReference type="InterPro" id="IPR052911">
    <property type="entry name" value="Corrinoid_activation_enz"/>
</dbReference>
<sequence length="80" mass="8663">MAGAFGSYMDISNAIKTGLLPNVPLSKITPIGNSSGLGACRFAVADGLWTLADYVRKNTAHMELATHKDFQSKFIKNLEF</sequence>
<dbReference type="InterPro" id="IPR027980">
    <property type="entry name" value="RACo_C"/>
</dbReference>
<dbReference type="PANTHER" id="PTHR42895:SF1">
    <property type="entry name" value="IRON-SULFUR CLUSTER PROTEIN"/>
    <property type="match status" value="1"/>
</dbReference>
<accession>A0A645DAI9</accession>
<dbReference type="EMBL" id="VSSQ01034214">
    <property type="protein sequence ID" value="MPM86088.1"/>
    <property type="molecule type" value="Genomic_DNA"/>
</dbReference>
<gene>
    <name evidence="2" type="ORF">SDC9_133171</name>
</gene>
<dbReference type="Pfam" id="PF14574">
    <property type="entry name" value="RACo_C_ter"/>
    <property type="match status" value="1"/>
</dbReference>
<proteinExistence type="predicted"/>
<comment type="caution">
    <text evidence="2">The sequence shown here is derived from an EMBL/GenBank/DDBJ whole genome shotgun (WGS) entry which is preliminary data.</text>
</comment>
<feature type="domain" description="RACo C-terminal" evidence="1">
    <location>
        <begin position="1"/>
        <end position="79"/>
    </location>
</feature>
<protein>
    <recommendedName>
        <fullName evidence="1">RACo C-terminal domain-containing protein</fullName>
    </recommendedName>
</protein>